<gene>
    <name evidence="3" type="ORF">L687_14485</name>
</gene>
<proteinExistence type="predicted"/>
<dbReference type="PATRIC" id="fig|1333857.3.peg.1197"/>
<dbReference type="Gene3D" id="3.20.20.190">
    <property type="entry name" value="Phosphatidylinositol (PI) phosphodiesterase"/>
    <property type="match status" value="1"/>
</dbReference>
<evidence type="ECO:0000313" key="4">
    <source>
        <dbReference type="Proteomes" id="UP000016033"/>
    </source>
</evidence>
<dbReference type="AlphaFoldDB" id="T5KNS7"/>
<dbReference type="PANTHER" id="PTHR46211">
    <property type="entry name" value="GLYCEROPHOSPHORYL DIESTER PHOSPHODIESTERASE"/>
    <property type="match status" value="1"/>
</dbReference>
<organism evidence="3 4">
    <name type="scientific">Microbacterium maritypicum MF109</name>
    <dbReference type="NCBI Taxonomy" id="1333857"/>
    <lineage>
        <taxon>Bacteria</taxon>
        <taxon>Bacillati</taxon>
        <taxon>Actinomycetota</taxon>
        <taxon>Actinomycetes</taxon>
        <taxon>Micrococcales</taxon>
        <taxon>Microbacteriaceae</taxon>
        <taxon>Microbacterium</taxon>
    </lineage>
</organism>
<dbReference type="RefSeq" id="WP_021199169.1">
    <property type="nucleotide sequence ID" value="NZ_ATAO01000124.1"/>
</dbReference>
<evidence type="ECO:0000259" key="2">
    <source>
        <dbReference type="PROSITE" id="PS51704"/>
    </source>
</evidence>
<dbReference type="PANTHER" id="PTHR46211:SF10">
    <property type="entry name" value="EXPORTED PROTEIN"/>
    <property type="match status" value="1"/>
</dbReference>
<dbReference type="PROSITE" id="PS51704">
    <property type="entry name" value="GP_PDE"/>
    <property type="match status" value="1"/>
</dbReference>
<dbReference type="GO" id="GO:0008081">
    <property type="term" value="F:phosphoric diester hydrolase activity"/>
    <property type="evidence" value="ECO:0007669"/>
    <property type="project" value="InterPro"/>
</dbReference>
<reference evidence="3 4" key="1">
    <citation type="journal article" date="2013" name="Genome Announc.">
        <title>Whole-genome sequences of five oyster-associated bacteria show potential for crude oil hydrocarbon degradation.</title>
        <authorList>
            <person name="Chauhan A."/>
            <person name="Green S."/>
            <person name="Pathak A."/>
            <person name="Thomas J."/>
            <person name="Venkatramanan R."/>
        </authorList>
    </citation>
    <scope>NUCLEOTIDE SEQUENCE [LARGE SCALE GENOMIC DNA]</scope>
    <source>
        <strain evidence="3 4">MF109</strain>
    </source>
</reference>
<evidence type="ECO:0000313" key="3">
    <source>
        <dbReference type="EMBL" id="EQM81689.1"/>
    </source>
</evidence>
<feature type="region of interest" description="Disordered" evidence="1">
    <location>
        <begin position="34"/>
        <end position="56"/>
    </location>
</feature>
<sequence>MFSKQHPFWARAAGITTLGLVLGIAPMIAADRPPKVGAGTGTETGTDAGSGPETGYGQEAPLIVAHRAGTADYPENTREGIRGSLEDGADALWITVQLSRDGVPVLYRPIGLDEKTNGTGTVAEKTVAELTALNAGWNFRPRGSEETPYRDDPALLPTLRQALADIPADRLVFLDLKQADPVPLADAVVAVLRDAERTENTVIYSTDAAATGRARDAGDVQVAEDRDVTRKRLLDIALAHECEPPPAAGTWMAFEDRRKITVSETFTSGTAKSEVEVTPWDREAVRCIDPTDRVNLMAIGVADAERYRDLARVGVDAVLVDSPRDAVSWKYGHSR</sequence>
<evidence type="ECO:0000256" key="1">
    <source>
        <dbReference type="SAM" id="MobiDB-lite"/>
    </source>
</evidence>
<name>T5KNS7_MICMQ</name>
<accession>T5KNS7</accession>
<protein>
    <recommendedName>
        <fullName evidence="2">GP-PDE domain-containing protein</fullName>
    </recommendedName>
</protein>
<dbReference type="InterPro" id="IPR017946">
    <property type="entry name" value="PLC-like_Pdiesterase_TIM-brl"/>
</dbReference>
<dbReference type="Pfam" id="PF03009">
    <property type="entry name" value="GDPD"/>
    <property type="match status" value="1"/>
</dbReference>
<dbReference type="Proteomes" id="UP000016033">
    <property type="component" value="Unassembled WGS sequence"/>
</dbReference>
<dbReference type="SUPFAM" id="SSF51695">
    <property type="entry name" value="PLC-like phosphodiesterases"/>
    <property type="match status" value="1"/>
</dbReference>
<feature type="compositionally biased region" description="Low complexity" evidence="1">
    <location>
        <begin position="41"/>
        <end position="51"/>
    </location>
</feature>
<dbReference type="EMBL" id="ATAO01000124">
    <property type="protein sequence ID" value="EQM81689.1"/>
    <property type="molecule type" value="Genomic_DNA"/>
</dbReference>
<dbReference type="InterPro" id="IPR030395">
    <property type="entry name" value="GP_PDE_dom"/>
</dbReference>
<feature type="domain" description="GP-PDE" evidence="2">
    <location>
        <begin position="61"/>
        <end position="330"/>
    </location>
</feature>
<comment type="caution">
    <text evidence="3">The sequence shown here is derived from an EMBL/GenBank/DDBJ whole genome shotgun (WGS) entry which is preliminary data.</text>
</comment>
<dbReference type="GO" id="GO:0006629">
    <property type="term" value="P:lipid metabolic process"/>
    <property type="evidence" value="ECO:0007669"/>
    <property type="project" value="InterPro"/>
</dbReference>